<dbReference type="EMBL" id="CP063982">
    <property type="protein sequence ID" value="UOD50723.1"/>
    <property type="molecule type" value="Genomic_DNA"/>
</dbReference>
<organism evidence="2 3">
    <name type="scientific">Orrella daihaiensis</name>
    <dbReference type="NCBI Taxonomy" id="2782176"/>
    <lineage>
        <taxon>Bacteria</taxon>
        <taxon>Pseudomonadati</taxon>
        <taxon>Pseudomonadota</taxon>
        <taxon>Betaproteobacteria</taxon>
        <taxon>Burkholderiales</taxon>
        <taxon>Alcaligenaceae</taxon>
        <taxon>Orrella</taxon>
    </lineage>
</organism>
<protein>
    <submittedName>
        <fullName evidence="2">DUF4864 domain-containing protein</fullName>
    </submittedName>
</protein>
<dbReference type="RefSeq" id="WP_243479133.1">
    <property type="nucleotide sequence ID" value="NZ_CP063982.1"/>
</dbReference>
<feature type="signal peptide" evidence="1">
    <location>
        <begin position="1"/>
        <end position="21"/>
    </location>
</feature>
<reference evidence="2 3" key="1">
    <citation type="submission" date="2020-11" db="EMBL/GenBank/DDBJ databases">
        <title>Algicoccus daihaiensis sp.nov., isolated from Daihai Lake in Inner Mongolia.</title>
        <authorList>
            <person name="Kai J."/>
        </authorList>
    </citation>
    <scope>NUCLEOTIDE SEQUENCE [LARGE SCALE GENOMIC DNA]</scope>
    <source>
        <strain evidence="3">f23</strain>
    </source>
</reference>
<dbReference type="Proteomes" id="UP000831607">
    <property type="component" value="Chromosome"/>
</dbReference>
<evidence type="ECO:0000256" key="1">
    <source>
        <dbReference type="SAM" id="SignalP"/>
    </source>
</evidence>
<keyword evidence="1" id="KW-0732">Signal</keyword>
<proteinExistence type="predicted"/>
<dbReference type="InterPro" id="IPR032347">
    <property type="entry name" value="DUF4864"/>
</dbReference>
<accession>A0ABY4AKY3</accession>
<gene>
    <name evidence="2" type="ORF">DHf2319_01960</name>
</gene>
<keyword evidence="3" id="KW-1185">Reference proteome</keyword>
<feature type="chain" id="PRO_5046800119" evidence="1">
    <location>
        <begin position="22"/>
        <end position="140"/>
    </location>
</feature>
<sequence length="140" mass="16159">MRIAAWLVSVCMSFVVGSAQAEPTQSTRNVDIEKVIEQQIEAFKVDDFKTAFEYATPGIQKRFGSPERFAFTVIHRYPMVWRPSAVQYISVEHYRDHALQTVMITDYNKTLHILVYEMVSVDKSWRIGGVQIVRQPKSDT</sequence>
<name>A0ABY4AKY3_9BURK</name>
<evidence type="ECO:0000313" key="3">
    <source>
        <dbReference type="Proteomes" id="UP000831607"/>
    </source>
</evidence>
<evidence type="ECO:0000313" key="2">
    <source>
        <dbReference type="EMBL" id="UOD50723.1"/>
    </source>
</evidence>
<dbReference type="Pfam" id="PF16156">
    <property type="entry name" value="DUF4864"/>
    <property type="match status" value="1"/>
</dbReference>